<dbReference type="InterPro" id="IPR013154">
    <property type="entry name" value="ADH-like_N"/>
</dbReference>
<dbReference type="SMART" id="SM00829">
    <property type="entry name" value="PKS_ER"/>
    <property type="match status" value="1"/>
</dbReference>
<dbReference type="AlphaFoldDB" id="A0A5C8ZW87"/>
<dbReference type="Gene3D" id="3.90.180.10">
    <property type="entry name" value="Medium-chain alcohol dehydrogenases, catalytic domain"/>
    <property type="match status" value="1"/>
</dbReference>
<reference evidence="4 5" key="1">
    <citation type="submission" date="2019-08" db="EMBL/GenBank/DDBJ databases">
        <title>Parahaliea maris sp. nov., isolated from the surface seawater.</title>
        <authorList>
            <person name="Liu Y."/>
        </authorList>
    </citation>
    <scope>NUCLEOTIDE SEQUENCE [LARGE SCALE GENOMIC DNA]</scope>
    <source>
        <strain evidence="4 5">HSLHS9</strain>
    </source>
</reference>
<dbReference type="GO" id="GO:0016651">
    <property type="term" value="F:oxidoreductase activity, acting on NAD(P)H"/>
    <property type="evidence" value="ECO:0007669"/>
    <property type="project" value="TreeGrafter"/>
</dbReference>
<comment type="caution">
    <text evidence="4">The sequence shown here is derived from an EMBL/GenBank/DDBJ whole genome shotgun (WGS) entry which is preliminary data.</text>
</comment>
<evidence type="ECO:0000313" key="4">
    <source>
        <dbReference type="EMBL" id="TXS91862.1"/>
    </source>
</evidence>
<evidence type="ECO:0000256" key="1">
    <source>
        <dbReference type="ARBA" id="ARBA00022857"/>
    </source>
</evidence>
<sequence>MKALVATDIGATPKMALEERPSPEPKAGYTLVKMHAATVNPLSNQIRHGHVPAARAPLVLSNDGSGFVIASDKYLPGARVAIYGSGDLGVKEDGLQQQEVLVANKWIVELPDNISLTEAAALPINYVSAYQAIQRVGLLQSGQTALVSGASGSVGHALIQLINAFGATPIAVVSNTSKVDSARDSGAAHIIDLSKQSLVDSVLLLTNGKGVDLAFDTVAGDILEPLIKSLKSRGTAVSIGFAGGVKPVIDIVDIVVFEKRLLGFDAHLERDEDVQTVISSICRLIEQEKIRPRIDSVFPLAEYEEAYRYLESRKAKGSVLLKLDTIQEET</sequence>
<dbReference type="GO" id="GO:0070402">
    <property type="term" value="F:NADPH binding"/>
    <property type="evidence" value="ECO:0007669"/>
    <property type="project" value="TreeGrafter"/>
</dbReference>
<dbReference type="Pfam" id="PF00107">
    <property type="entry name" value="ADH_zinc_N"/>
    <property type="match status" value="1"/>
</dbReference>
<dbReference type="EMBL" id="VRZA01000005">
    <property type="protein sequence ID" value="TXS91862.1"/>
    <property type="molecule type" value="Genomic_DNA"/>
</dbReference>
<evidence type="ECO:0000256" key="2">
    <source>
        <dbReference type="ARBA" id="ARBA00023002"/>
    </source>
</evidence>
<keyword evidence="2" id="KW-0560">Oxidoreductase</keyword>
<proteinExistence type="predicted"/>
<dbReference type="PANTHER" id="PTHR48106">
    <property type="entry name" value="QUINONE OXIDOREDUCTASE PIG3-RELATED"/>
    <property type="match status" value="1"/>
</dbReference>
<dbReference type="Proteomes" id="UP000321039">
    <property type="component" value="Unassembled WGS sequence"/>
</dbReference>
<dbReference type="Gene3D" id="3.40.50.720">
    <property type="entry name" value="NAD(P)-binding Rossmann-like Domain"/>
    <property type="match status" value="1"/>
</dbReference>
<dbReference type="InterPro" id="IPR013149">
    <property type="entry name" value="ADH-like_C"/>
</dbReference>
<organism evidence="4 5">
    <name type="scientific">Parahaliea maris</name>
    <dbReference type="NCBI Taxonomy" id="2716870"/>
    <lineage>
        <taxon>Bacteria</taxon>
        <taxon>Pseudomonadati</taxon>
        <taxon>Pseudomonadota</taxon>
        <taxon>Gammaproteobacteria</taxon>
        <taxon>Cellvibrionales</taxon>
        <taxon>Halieaceae</taxon>
        <taxon>Parahaliea</taxon>
    </lineage>
</organism>
<name>A0A5C8ZW87_9GAMM</name>
<dbReference type="PANTHER" id="PTHR48106:SF18">
    <property type="entry name" value="QUINONE OXIDOREDUCTASE PIG3"/>
    <property type="match status" value="1"/>
</dbReference>
<feature type="domain" description="Enoyl reductase (ER)" evidence="3">
    <location>
        <begin position="10"/>
        <end position="321"/>
    </location>
</feature>
<evidence type="ECO:0000259" key="3">
    <source>
        <dbReference type="SMART" id="SM00829"/>
    </source>
</evidence>
<dbReference type="InterPro" id="IPR011032">
    <property type="entry name" value="GroES-like_sf"/>
</dbReference>
<dbReference type="Pfam" id="PF08240">
    <property type="entry name" value="ADH_N"/>
    <property type="match status" value="1"/>
</dbReference>
<dbReference type="SUPFAM" id="SSF50129">
    <property type="entry name" value="GroES-like"/>
    <property type="match status" value="1"/>
</dbReference>
<keyword evidence="1" id="KW-0521">NADP</keyword>
<keyword evidence="5" id="KW-1185">Reference proteome</keyword>
<protein>
    <submittedName>
        <fullName evidence="4">Zinc-binding alcohol dehydrogenase family protein</fullName>
    </submittedName>
</protein>
<gene>
    <name evidence="4" type="ORF">FV139_14080</name>
</gene>
<accession>A0A5C8ZW87</accession>
<dbReference type="SUPFAM" id="SSF51735">
    <property type="entry name" value="NAD(P)-binding Rossmann-fold domains"/>
    <property type="match status" value="1"/>
</dbReference>
<dbReference type="InterPro" id="IPR020843">
    <property type="entry name" value="ER"/>
</dbReference>
<evidence type="ECO:0000313" key="5">
    <source>
        <dbReference type="Proteomes" id="UP000321039"/>
    </source>
</evidence>
<dbReference type="RefSeq" id="WP_148069102.1">
    <property type="nucleotide sequence ID" value="NZ_VRZA01000005.1"/>
</dbReference>
<dbReference type="InterPro" id="IPR036291">
    <property type="entry name" value="NAD(P)-bd_dom_sf"/>
</dbReference>